<evidence type="ECO:0000313" key="16">
    <source>
        <dbReference type="Proteomes" id="UP000439522"/>
    </source>
</evidence>
<dbReference type="PANTHER" id="PTHR30069:SF29">
    <property type="entry name" value="HEMOGLOBIN AND HEMOGLOBIN-HAPTOGLOBIN-BINDING PROTEIN 1-RELATED"/>
    <property type="match status" value="1"/>
</dbReference>
<evidence type="ECO:0000256" key="10">
    <source>
        <dbReference type="PROSITE-ProRule" id="PRU01360"/>
    </source>
</evidence>
<evidence type="ECO:0000313" key="15">
    <source>
        <dbReference type="EMBL" id="MXO75116.1"/>
    </source>
</evidence>
<keyword evidence="5 12" id="KW-0732">Signal</keyword>
<feature type="chain" id="PRO_5026069478" evidence="12">
    <location>
        <begin position="18"/>
        <end position="668"/>
    </location>
</feature>
<feature type="domain" description="TonB-dependent receptor-like beta-barrel" evidence="13">
    <location>
        <begin position="270"/>
        <end position="638"/>
    </location>
</feature>
<comment type="similarity">
    <text evidence="10 11">Belongs to the TonB-dependent receptor family.</text>
</comment>
<comment type="caution">
    <text evidence="15">The sequence shown here is derived from an EMBL/GenBank/DDBJ whole genome shotgun (WGS) entry which is preliminary data.</text>
</comment>
<evidence type="ECO:0000256" key="4">
    <source>
        <dbReference type="ARBA" id="ARBA00022692"/>
    </source>
</evidence>
<evidence type="ECO:0000256" key="5">
    <source>
        <dbReference type="ARBA" id="ARBA00022729"/>
    </source>
</evidence>
<dbReference type="Proteomes" id="UP000439522">
    <property type="component" value="Unassembled WGS sequence"/>
</dbReference>
<keyword evidence="6 11" id="KW-0798">TonB box</keyword>
<protein>
    <submittedName>
        <fullName evidence="15">TonB-dependent receptor</fullName>
    </submittedName>
</protein>
<proteinExistence type="inferred from homology"/>
<evidence type="ECO:0000256" key="3">
    <source>
        <dbReference type="ARBA" id="ARBA00022452"/>
    </source>
</evidence>
<evidence type="ECO:0000256" key="12">
    <source>
        <dbReference type="SAM" id="SignalP"/>
    </source>
</evidence>
<reference evidence="15 16" key="1">
    <citation type="submission" date="2019-12" db="EMBL/GenBank/DDBJ databases">
        <title>Genomic-based taxomic classification of the family Erythrobacteraceae.</title>
        <authorList>
            <person name="Xu L."/>
        </authorList>
    </citation>
    <scope>NUCLEOTIDE SEQUENCE [LARGE SCALE GENOMIC DNA]</scope>
    <source>
        <strain evidence="15 16">100921-2</strain>
    </source>
</reference>
<dbReference type="GO" id="GO:0009279">
    <property type="term" value="C:cell outer membrane"/>
    <property type="evidence" value="ECO:0007669"/>
    <property type="project" value="UniProtKB-SubCell"/>
</dbReference>
<dbReference type="AlphaFoldDB" id="A0A6I4TEV5"/>
<feature type="signal peptide" evidence="12">
    <location>
        <begin position="1"/>
        <end position="17"/>
    </location>
</feature>
<name>A0A6I4TEV5_9SPHN</name>
<evidence type="ECO:0000256" key="11">
    <source>
        <dbReference type="RuleBase" id="RU003357"/>
    </source>
</evidence>
<dbReference type="SUPFAM" id="SSF56935">
    <property type="entry name" value="Porins"/>
    <property type="match status" value="1"/>
</dbReference>
<dbReference type="Pfam" id="PF07715">
    <property type="entry name" value="Plug"/>
    <property type="match status" value="1"/>
</dbReference>
<dbReference type="GO" id="GO:0044718">
    <property type="term" value="P:siderophore transmembrane transport"/>
    <property type="evidence" value="ECO:0007669"/>
    <property type="project" value="TreeGrafter"/>
</dbReference>
<evidence type="ECO:0000259" key="14">
    <source>
        <dbReference type="Pfam" id="PF07715"/>
    </source>
</evidence>
<dbReference type="InterPro" id="IPR037066">
    <property type="entry name" value="Plug_dom_sf"/>
</dbReference>
<keyword evidence="7 10" id="KW-0472">Membrane</keyword>
<dbReference type="OrthoDB" id="7374174at2"/>
<keyword evidence="3 10" id="KW-1134">Transmembrane beta strand</keyword>
<evidence type="ECO:0000256" key="7">
    <source>
        <dbReference type="ARBA" id="ARBA00023136"/>
    </source>
</evidence>
<keyword evidence="4 10" id="KW-0812">Transmembrane</keyword>
<keyword evidence="2 10" id="KW-0813">Transport</keyword>
<keyword evidence="9 10" id="KW-0998">Cell outer membrane</keyword>
<dbReference type="Pfam" id="PF00593">
    <property type="entry name" value="TonB_dep_Rec_b-barrel"/>
    <property type="match status" value="1"/>
</dbReference>
<evidence type="ECO:0000256" key="8">
    <source>
        <dbReference type="ARBA" id="ARBA00023170"/>
    </source>
</evidence>
<organism evidence="15 16">
    <name type="scientific">Tsuneonella aeria</name>
    <dbReference type="NCBI Taxonomy" id="1837929"/>
    <lineage>
        <taxon>Bacteria</taxon>
        <taxon>Pseudomonadati</taxon>
        <taxon>Pseudomonadota</taxon>
        <taxon>Alphaproteobacteria</taxon>
        <taxon>Sphingomonadales</taxon>
        <taxon>Erythrobacteraceae</taxon>
        <taxon>Tsuneonella</taxon>
    </lineage>
</organism>
<evidence type="ECO:0000256" key="2">
    <source>
        <dbReference type="ARBA" id="ARBA00022448"/>
    </source>
</evidence>
<dbReference type="EMBL" id="WTZA01000001">
    <property type="protein sequence ID" value="MXO75116.1"/>
    <property type="molecule type" value="Genomic_DNA"/>
</dbReference>
<dbReference type="PANTHER" id="PTHR30069">
    <property type="entry name" value="TONB-DEPENDENT OUTER MEMBRANE RECEPTOR"/>
    <property type="match status" value="1"/>
</dbReference>
<evidence type="ECO:0000256" key="6">
    <source>
        <dbReference type="ARBA" id="ARBA00023077"/>
    </source>
</evidence>
<dbReference type="GO" id="GO:0015344">
    <property type="term" value="F:siderophore uptake transmembrane transporter activity"/>
    <property type="evidence" value="ECO:0007669"/>
    <property type="project" value="TreeGrafter"/>
</dbReference>
<dbReference type="InterPro" id="IPR039426">
    <property type="entry name" value="TonB-dep_rcpt-like"/>
</dbReference>
<evidence type="ECO:0000259" key="13">
    <source>
        <dbReference type="Pfam" id="PF00593"/>
    </source>
</evidence>
<gene>
    <name evidence="15" type="ORF">GRI40_07795</name>
</gene>
<accession>A0A6I4TEV5</accession>
<dbReference type="InterPro" id="IPR012910">
    <property type="entry name" value="Plug_dom"/>
</dbReference>
<dbReference type="Gene3D" id="2.40.170.20">
    <property type="entry name" value="TonB-dependent receptor, beta-barrel domain"/>
    <property type="match status" value="1"/>
</dbReference>
<evidence type="ECO:0000256" key="1">
    <source>
        <dbReference type="ARBA" id="ARBA00004571"/>
    </source>
</evidence>
<dbReference type="InterPro" id="IPR036942">
    <property type="entry name" value="Beta-barrel_TonB_sf"/>
</dbReference>
<keyword evidence="8 15" id="KW-0675">Receptor</keyword>
<dbReference type="Gene3D" id="2.170.130.10">
    <property type="entry name" value="TonB-dependent receptor, plug domain"/>
    <property type="match status" value="1"/>
</dbReference>
<dbReference type="InterPro" id="IPR000531">
    <property type="entry name" value="Beta-barrel_TonB"/>
</dbReference>
<evidence type="ECO:0000256" key="9">
    <source>
        <dbReference type="ARBA" id="ARBA00023237"/>
    </source>
</evidence>
<dbReference type="PROSITE" id="PS52016">
    <property type="entry name" value="TONB_DEPENDENT_REC_3"/>
    <property type="match status" value="1"/>
</dbReference>
<sequence length="668" mass="70584">MLLAASTLAFPAVPANAAGDQGPDDEPVIVVTGTGLPDTPSTPAYDTQTLDRETLVSTASGRIEDALSAVGGFQQFRRSDSRSSNPSAQGVTLRALGGNASSRAQILLDGVPMADPFFGYIPFSAIVPERLGSARVTRGGGSGPFGSGALAGTIELSSADAGELGLFDGRALANHRGETEIGATLVPRLGAGYVAVSGRWDRGQGFFTTPAEQRVPATARAAYDAWSAQVRAVAPLAPDIELQARVLAYRDDRTLRFRGADTGMEGHDGSLRIVGRGRWQFDVVGYVQARNFTNTVISSTLFVPTLDQRNTPATGIGGKIELRPPTPGNHVLRLGLDYRRASGELYEEAISVVTGAVTQSRNAGGTTSDFGLFVENDVTLGNLVLTGGVRADRWDIRDGFYTARAPSGDVIAADRYPDRAGWDLSLRGGAVWQAGNDLQFRAAAYTGLRLPTLNELYRPFTVVRLTTRANASLRNERLEGYEAGLDWTVLPGVSLALTAFDNTVKNAVANVTIGPDLRQRRNIDAIRARGIEANAALSFGRFELAGSVGLTDAEARGSGVAAALDGRRPAQTPRWTAGATASWRPADGALVSLTMRHVGLQFEDDLESDRLPAVTTFDAFARVPIGGGLAVILRAENLADAAIVTRNQGGSIDLGTPRTVWAGLALRL</sequence>
<keyword evidence="16" id="KW-1185">Reference proteome</keyword>
<feature type="domain" description="TonB-dependent receptor plug" evidence="14">
    <location>
        <begin position="45"/>
        <end position="153"/>
    </location>
</feature>
<comment type="subcellular location">
    <subcellularLocation>
        <location evidence="1 10">Cell outer membrane</location>
        <topology evidence="1 10">Multi-pass membrane protein</topology>
    </subcellularLocation>
</comment>